<dbReference type="Proteomes" id="UP001259832">
    <property type="component" value="Unassembled WGS sequence"/>
</dbReference>
<dbReference type="AlphaFoldDB" id="A0AAD9FY34"/>
<accession>A0AAD9FY34</accession>
<keyword evidence="2" id="KW-1185">Reference proteome</keyword>
<dbReference type="EMBL" id="JASMQC010000112">
    <property type="protein sequence ID" value="KAK1928165.1"/>
    <property type="molecule type" value="Genomic_DNA"/>
</dbReference>
<protein>
    <submittedName>
        <fullName evidence="1">Uncharacterized protein</fullName>
    </submittedName>
</protein>
<proteinExistence type="predicted"/>
<name>A0AAD9FY34_9STRA</name>
<reference evidence="1" key="1">
    <citation type="submission" date="2023-08" db="EMBL/GenBank/DDBJ databases">
        <title>Reference Genome Resource for the Citrus Pathogen Phytophthora citrophthora.</title>
        <authorList>
            <person name="Moller H."/>
            <person name="Coetzee B."/>
            <person name="Rose L.J."/>
            <person name="Van Niekerk J.M."/>
        </authorList>
    </citation>
    <scope>NUCLEOTIDE SEQUENCE</scope>
    <source>
        <strain evidence="1">STE-U-9442</strain>
    </source>
</reference>
<sequence length="150" mass="16334">MGLAQLQIERCHLFLNVTYTAQAEEVDGSAFFALESPVTTTISGGGNLVVLMSYYNPDTRDWHPMCTEWGLDASVQGSISNESELHVILTASQALDLTVTHGLLEVVASVGGAWQRRATVATKGYADDEDEETKRRKMAPCVIRNETGCP</sequence>
<evidence type="ECO:0000313" key="2">
    <source>
        <dbReference type="Proteomes" id="UP001259832"/>
    </source>
</evidence>
<organism evidence="1 2">
    <name type="scientific">Phytophthora citrophthora</name>
    <dbReference type="NCBI Taxonomy" id="4793"/>
    <lineage>
        <taxon>Eukaryota</taxon>
        <taxon>Sar</taxon>
        <taxon>Stramenopiles</taxon>
        <taxon>Oomycota</taxon>
        <taxon>Peronosporomycetes</taxon>
        <taxon>Peronosporales</taxon>
        <taxon>Peronosporaceae</taxon>
        <taxon>Phytophthora</taxon>
    </lineage>
</organism>
<evidence type="ECO:0000313" key="1">
    <source>
        <dbReference type="EMBL" id="KAK1928165.1"/>
    </source>
</evidence>
<gene>
    <name evidence="1" type="ORF">P3T76_016361</name>
</gene>
<comment type="caution">
    <text evidence="1">The sequence shown here is derived from an EMBL/GenBank/DDBJ whole genome shotgun (WGS) entry which is preliminary data.</text>
</comment>